<gene>
    <name evidence="2" type="ORF">ACFSFY_00365</name>
</gene>
<protein>
    <submittedName>
        <fullName evidence="2">Sporulation protein YqfD</fullName>
    </submittedName>
</protein>
<dbReference type="Pfam" id="PF06898">
    <property type="entry name" value="YqfD"/>
    <property type="match status" value="1"/>
</dbReference>
<organism evidence="2 3">
    <name type="scientific">Sporosarcina siberiensis</name>
    <dbReference type="NCBI Taxonomy" id="1365606"/>
    <lineage>
        <taxon>Bacteria</taxon>
        <taxon>Bacillati</taxon>
        <taxon>Bacillota</taxon>
        <taxon>Bacilli</taxon>
        <taxon>Bacillales</taxon>
        <taxon>Caryophanaceae</taxon>
        <taxon>Sporosarcina</taxon>
    </lineage>
</organism>
<keyword evidence="1" id="KW-0472">Membrane</keyword>
<keyword evidence="3" id="KW-1185">Reference proteome</keyword>
<sequence length="369" mass="41634">MSLKLYNIRLHGPGNTMAMLTQLKSTGTKITGLIMIDGEANFRTNRKGVKQIRKYRRRYRLKASISELANDANAGAFFTSYRYLLVFLIPFIGSLFLWTVDIESEIPEVSERIEQKLVNASIVRFRPLFLVPDEGEMRRQLMLDDPSLSWVRFKRIGTNLTVIPMLSPASNIAVKATGPPSDLVARTGGVITRFELKSGERVAHMHGTVKKGDLLATGILEQGEKTTIVGADGAVYADYWLEYSFVIPTPFHFKIQGEEQVELTTTGPLKERFRTLNEVNSLKSLFSHFITLERHVAEIEEVLDLDQKTEQSLLIPIIKQKLLFEQSSSMIIKEDKVLHVSFDDDKVSGTILFLVNDNIALKRSISQGD</sequence>
<evidence type="ECO:0000313" key="2">
    <source>
        <dbReference type="EMBL" id="MFD1926526.1"/>
    </source>
</evidence>
<evidence type="ECO:0000256" key="1">
    <source>
        <dbReference type="SAM" id="Phobius"/>
    </source>
</evidence>
<feature type="transmembrane region" description="Helical" evidence="1">
    <location>
        <begin position="83"/>
        <end position="100"/>
    </location>
</feature>
<dbReference type="EMBL" id="JBHUGI010000002">
    <property type="protein sequence ID" value="MFD1926526.1"/>
    <property type="molecule type" value="Genomic_DNA"/>
</dbReference>
<accession>A0ABW4SBA2</accession>
<keyword evidence="1" id="KW-1133">Transmembrane helix</keyword>
<evidence type="ECO:0000313" key="3">
    <source>
        <dbReference type="Proteomes" id="UP001597218"/>
    </source>
</evidence>
<keyword evidence="1" id="KW-0812">Transmembrane</keyword>
<reference evidence="3" key="1">
    <citation type="journal article" date="2019" name="Int. J. Syst. Evol. Microbiol.">
        <title>The Global Catalogue of Microorganisms (GCM) 10K type strain sequencing project: providing services to taxonomists for standard genome sequencing and annotation.</title>
        <authorList>
            <consortium name="The Broad Institute Genomics Platform"/>
            <consortium name="The Broad Institute Genome Sequencing Center for Infectious Disease"/>
            <person name="Wu L."/>
            <person name="Ma J."/>
        </authorList>
    </citation>
    <scope>NUCLEOTIDE SEQUENCE [LARGE SCALE GENOMIC DNA]</scope>
    <source>
        <strain evidence="3">CGMCC 4.7177</strain>
    </source>
</reference>
<name>A0ABW4SBA2_9BACL</name>
<dbReference type="InterPro" id="IPR010690">
    <property type="entry name" value="YqfD"/>
</dbReference>
<dbReference type="RefSeq" id="WP_381535185.1">
    <property type="nucleotide sequence ID" value="NZ_JBHUGI010000002.1"/>
</dbReference>
<comment type="caution">
    <text evidence="2">The sequence shown here is derived from an EMBL/GenBank/DDBJ whole genome shotgun (WGS) entry which is preliminary data.</text>
</comment>
<dbReference type="Proteomes" id="UP001597218">
    <property type="component" value="Unassembled WGS sequence"/>
</dbReference>
<proteinExistence type="predicted"/>